<evidence type="ECO:0000313" key="2">
    <source>
        <dbReference type="EMBL" id="SKC82170.1"/>
    </source>
</evidence>
<name>A0A1T5M1Q9_9BACT</name>
<dbReference type="InterPro" id="IPR025238">
    <property type="entry name" value="DUF4184"/>
</dbReference>
<dbReference type="Pfam" id="PF13803">
    <property type="entry name" value="DUF4184"/>
    <property type="match status" value="1"/>
</dbReference>
<protein>
    <recommendedName>
        <fullName evidence="4">DUF4184 family protein</fullName>
    </recommendedName>
</protein>
<reference evidence="2 3" key="1">
    <citation type="submission" date="2017-02" db="EMBL/GenBank/DDBJ databases">
        <authorList>
            <person name="Peterson S.W."/>
        </authorList>
    </citation>
    <scope>NUCLEOTIDE SEQUENCE [LARGE SCALE GENOMIC DNA]</scope>
    <source>
        <strain evidence="2 3">DSM 25262</strain>
    </source>
</reference>
<feature type="transmembrane region" description="Helical" evidence="1">
    <location>
        <begin position="215"/>
        <end position="236"/>
    </location>
</feature>
<dbReference type="AlphaFoldDB" id="A0A1T5M1Q9"/>
<sequence length="244" mass="27326">MPFTPAHPAIVLPFLRSRMVSATALVAGSMAPDFEYFFKLSVESEHSHTLKGIFYFDIPVVLLLSALFHLVVKQNLITNLPLTLQQRFQDTLSFDFISFLKSRPVVFLISAIAGTASHIFWDAFTHNGGFFARNLWFYKGTAIPFDGVQYPLFYVLQHISTFVGLFCVAAYIYMRKPQPGNNITKPSIIYWLVIVVITALVVVIRFAIYSSDYNLGNVVVSSISGLCFALIIGGVFKFRSITTA</sequence>
<evidence type="ECO:0000313" key="3">
    <source>
        <dbReference type="Proteomes" id="UP000190961"/>
    </source>
</evidence>
<evidence type="ECO:0000256" key="1">
    <source>
        <dbReference type="SAM" id="Phobius"/>
    </source>
</evidence>
<feature type="transmembrane region" description="Helical" evidence="1">
    <location>
        <begin position="105"/>
        <end position="124"/>
    </location>
</feature>
<evidence type="ECO:0008006" key="4">
    <source>
        <dbReference type="Google" id="ProtNLM"/>
    </source>
</evidence>
<organism evidence="2 3">
    <name type="scientific">Ohtaekwangia koreensis</name>
    <dbReference type="NCBI Taxonomy" id="688867"/>
    <lineage>
        <taxon>Bacteria</taxon>
        <taxon>Pseudomonadati</taxon>
        <taxon>Bacteroidota</taxon>
        <taxon>Cytophagia</taxon>
        <taxon>Cytophagales</taxon>
        <taxon>Fulvivirgaceae</taxon>
        <taxon>Ohtaekwangia</taxon>
    </lineage>
</organism>
<feature type="transmembrane region" description="Helical" evidence="1">
    <location>
        <begin position="53"/>
        <end position="72"/>
    </location>
</feature>
<proteinExistence type="predicted"/>
<dbReference type="OrthoDB" id="8481923at2"/>
<dbReference type="Proteomes" id="UP000190961">
    <property type="component" value="Unassembled WGS sequence"/>
</dbReference>
<accession>A0A1T5M1Q9</accession>
<dbReference type="RefSeq" id="WP_079688661.1">
    <property type="nucleotide sequence ID" value="NZ_FUZU01000003.1"/>
</dbReference>
<dbReference type="EMBL" id="FUZU01000003">
    <property type="protein sequence ID" value="SKC82170.1"/>
    <property type="molecule type" value="Genomic_DNA"/>
</dbReference>
<keyword evidence="1" id="KW-0472">Membrane</keyword>
<keyword evidence="1" id="KW-0812">Transmembrane</keyword>
<dbReference type="STRING" id="688867.SAMN05660236_4104"/>
<gene>
    <name evidence="2" type="ORF">SAMN05660236_4104</name>
</gene>
<feature type="transmembrane region" description="Helical" evidence="1">
    <location>
        <begin position="188"/>
        <end position="209"/>
    </location>
</feature>
<keyword evidence="3" id="KW-1185">Reference proteome</keyword>
<feature type="transmembrane region" description="Helical" evidence="1">
    <location>
        <begin position="152"/>
        <end position="173"/>
    </location>
</feature>
<keyword evidence="1" id="KW-1133">Transmembrane helix</keyword>